<dbReference type="Proteomes" id="UP000320593">
    <property type="component" value="Unassembled WGS sequence"/>
</dbReference>
<dbReference type="InterPro" id="IPR050793">
    <property type="entry name" value="CMP-NeuNAc_synthase"/>
</dbReference>
<dbReference type="AlphaFoldDB" id="A0A562T7M6"/>
<reference evidence="1 2" key="1">
    <citation type="submission" date="2019-07" db="EMBL/GenBank/DDBJ databases">
        <title>Genomic Encyclopedia of Archaeal and Bacterial Type Strains, Phase II (KMG-II): from individual species to whole genera.</title>
        <authorList>
            <person name="Goeker M."/>
        </authorList>
    </citation>
    <scope>NUCLEOTIDE SEQUENCE [LARGE SCALE GENOMIC DNA]</scope>
    <source>
        <strain evidence="1 2">ATCC BAA-252</strain>
    </source>
</reference>
<proteinExistence type="predicted"/>
<dbReference type="InterPro" id="IPR029044">
    <property type="entry name" value="Nucleotide-diphossugar_trans"/>
</dbReference>
<name>A0A562T7M6_9HYPH</name>
<dbReference type="OrthoDB" id="9805604at2"/>
<dbReference type="RefSeq" id="WP_145342446.1">
    <property type="nucleotide sequence ID" value="NZ_SMLY01000073.1"/>
</dbReference>
<dbReference type="Gene3D" id="3.90.550.10">
    <property type="entry name" value="Spore Coat Polysaccharide Biosynthesis Protein SpsA, Chain A"/>
    <property type="match status" value="1"/>
</dbReference>
<dbReference type="SUPFAM" id="SSF53448">
    <property type="entry name" value="Nucleotide-diphospho-sugar transferases"/>
    <property type="match status" value="1"/>
</dbReference>
<comment type="caution">
    <text evidence="1">The sequence shown here is derived from an EMBL/GenBank/DDBJ whole genome shotgun (WGS) entry which is preliminary data.</text>
</comment>
<organism evidence="1 2">
    <name type="scientific">Roseibium hamelinense</name>
    <dbReference type="NCBI Taxonomy" id="150831"/>
    <lineage>
        <taxon>Bacteria</taxon>
        <taxon>Pseudomonadati</taxon>
        <taxon>Pseudomonadota</taxon>
        <taxon>Alphaproteobacteria</taxon>
        <taxon>Hyphomicrobiales</taxon>
        <taxon>Stappiaceae</taxon>
        <taxon>Roseibium</taxon>
    </lineage>
</organism>
<gene>
    <name evidence="1" type="ORF">JM93_01854</name>
</gene>
<dbReference type="PANTHER" id="PTHR21485:SF6">
    <property type="entry name" value="N-ACYLNEURAMINATE CYTIDYLYLTRANSFERASE-RELATED"/>
    <property type="match status" value="1"/>
</dbReference>
<keyword evidence="2" id="KW-1185">Reference proteome</keyword>
<evidence type="ECO:0000313" key="1">
    <source>
        <dbReference type="EMBL" id="TWI89649.1"/>
    </source>
</evidence>
<dbReference type="EMBL" id="VLLF01000003">
    <property type="protein sequence ID" value="TWI89649.1"/>
    <property type="molecule type" value="Genomic_DNA"/>
</dbReference>
<dbReference type="Pfam" id="PF02348">
    <property type="entry name" value="CTP_transf_3"/>
    <property type="match status" value="1"/>
</dbReference>
<dbReference type="GO" id="GO:0008781">
    <property type="term" value="F:N-acylneuraminate cytidylyltransferase activity"/>
    <property type="evidence" value="ECO:0007669"/>
    <property type="project" value="TreeGrafter"/>
</dbReference>
<keyword evidence="1" id="KW-0548">Nucleotidyltransferase</keyword>
<sequence>MKNIVAMIPARAGSEGLRNKNIKPLNGLPLLVHSLKPALACSRISAVYVNSDNDEYLDIGTQYGAISYKRPESLGQSDTTMKAVVQDFVRGLRDGGEDIDAVIVLYPTYPFRSPEMLDDMIRFFCENAGGHSLIGLKQPDTHPYHCVEKTQEGGVKSAIQYDADKYYRRQDYPEYYQMTALAMVIGADHVDELNAMMFCDKTVGYVLPHTVRTVDIDTITEFHYAEFLIEKGYV</sequence>
<dbReference type="PANTHER" id="PTHR21485">
    <property type="entry name" value="HAD SUPERFAMILY MEMBERS CMAS AND KDSC"/>
    <property type="match status" value="1"/>
</dbReference>
<dbReference type="InterPro" id="IPR003329">
    <property type="entry name" value="Cytidylyl_trans"/>
</dbReference>
<keyword evidence="1" id="KW-0808">Transferase</keyword>
<accession>A0A562T7M6</accession>
<dbReference type="CDD" id="cd02513">
    <property type="entry name" value="CMP-NeuAc_Synthase"/>
    <property type="match status" value="1"/>
</dbReference>
<evidence type="ECO:0000313" key="2">
    <source>
        <dbReference type="Proteomes" id="UP000320593"/>
    </source>
</evidence>
<protein>
    <submittedName>
        <fullName evidence="1">N-acylneuraminate cytidylyltransferase</fullName>
    </submittedName>
</protein>